<gene>
    <name evidence="1" type="ORF">E6C55_22975</name>
</gene>
<evidence type="ECO:0000313" key="1">
    <source>
        <dbReference type="EMBL" id="THF75149.1"/>
    </source>
</evidence>
<protein>
    <submittedName>
        <fullName evidence="1">Uncharacterized protein</fullName>
    </submittedName>
</protein>
<keyword evidence="2" id="KW-1185">Reference proteome</keyword>
<comment type="caution">
    <text evidence="1">The sequence shown here is derived from an EMBL/GenBank/DDBJ whole genome shotgun (WGS) entry which is preliminary data.</text>
</comment>
<accession>A0A4S4BR86</accession>
<dbReference type="OrthoDB" id="9874031at2"/>
<reference evidence="1 2" key="1">
    <citation type="submission" date="2019-04" db="EMBL/GenBank/DDBJ databases">
        <title>Cohnella sp. nov. isolated from preserved vegetables.</title>
        <authorList>
            <person name="Lin S.-Y."/>
            <person name="Hung M.-H."/>
            <person name="Young C.-C."/>
        </authorList>
    </citation>
    <scope>NUCLEOTIDE SEQUENCE [LARGE SCALE GENOMIC DNA]</scope>
    <source>
        <strain evidence="1 2">CC-MHH1044</strain>
    </source>
</reference>
<dbReference type="AlphaFoldDB" id="A0A4S4BR86"/>
<name>A0A4S4BR86_9BACL</name>
<organism evidence="1 2">
    <name type="scientific">Cohnella fermenti</name>
    <dbReference type="NCBI Taxonomy" id="2565925"/>
    <lineage>
        <taxon>Bacteria</taxon>
        <taxon>Bacillati</taxon>
        <taxon>Bacillota</taxon>
        <taxon>Bacilli</taxon>
        <taxon>Bacillales</taxon>
        <taxon>Paenibacillaceae</taxon>
        <taxon>Cohnella</taxon>
    </lineage>
</organism>
<sequence>MEEGSTPNGTVLPFAIRSLYRVVVRFAQAEALNVAVSMDLLLGVHSEGESLRYFPDLSDAEASERIIHKQGLTIFIASPCSTEQLRERFSSFRYVSAVEILPLDLLIPPAYPEAAD</sequence>
<proteinExistence type="predicted"/>
<evidence type="ECO:0000313" key="2">
    <source>
        <dbReference type="Proteomes" id="UP000310636"/>
    </source>
</evidence>
<dbReference type="Proteomes" id="UP000310636">
    <property type="component" value="Unassembled WGS sequence"/>
</dbReference>
<dbReference type="EMBL" id="SSOB01000034">
    <property type="protein sequence ID" value="THF75149.1"/>
    <property type="molecule type" value="Genomic_DNA"/>
</dbReference>
<dbReference type="RefSeq" id="WP_136372161.1">
    <property type="nucleotide sequence ID" value="NZ_SSOB01000034.1"/>
</dbReference>